<dbReference type="PANTHER" id="PTHR35345">
    <property type="entry name" value="TELOMERE REPEATS-BINDING BOUQUET FORMATION PROTEIN 2"/>
    <property type="match status" value="1"/>
</dbReference>
<evidence type="ECO:0000313" key="2">
    <source>
        <dbReference type="Proteomes" id="UP001059041"/>
    </source>
</evidence>
<dbReference type="AlphaFoldDB" id="A0A9W7X538"/>
<organism evidence="1 2">
    <name type="scientific">Triplophysa rosa</name>
    <name type="common">Cave loach</name>
    <dbReference type="NCBI Taxonomy" id="992332"/>
    <lineage>
        <taxon>Eukaryota</taxon>
        <taxon>Metazoa</taxon>
        <taxon>Chordata</taxon>
        <taxon>Craniata</taxon>
        <taxon>Vertebrata</taxon>
        <taxon>Euteleostomi</taxon>
        <taxon>Actinopterygii</taxon>
        <taxon>Neopterygii</taxon>
        <taxon>Teleostei</taxon>
        <taxon>Ostariophysi</taxon>
        <taxon>Cypriniformes</taxon>
        <taxon>Nemacheilidae</taxon>
        <taxon>Triplophysa</taxon>
    </lineage>
</organism>
<evidence type="ECO:0008006" key="3">
    <source>
        <dbReference type="Google" id="ProtNLM"/>
    </source>
</evidence>
<keyword evidence="2" id="KW-1185">Reference proteome</keyword>
<proteinExistence type="predicted"/>
<dbReference type="Proteomes" id="UP001059041">
    <property type="component" value="Linkage Group LG1"/>
</dbReference>
<dbReference type="GO" id="GO:0005637">
    <property type="term" value="C:nuclear inner membrane"/>
    <property type="evidence" value="ECO:0007669"/>
    <property type="project" value="TreeGrafter"/>
</dbReference>
<sequence>MFKGKTAWFSTSVEPRIRSFWASEGGALSTWKKADYLFSDDASAEDTTRIFDSEDYIQNRATVFHSDFLSTCEQRRSVKSVPIGHYVLPPVSIQNEMRAIVAKFIWEKEDQRKCKQQINEVSEENVTEETEDQPVSGRCSQEDYQTIASPSKVCLCCKKQYPVNNMISGYVHIDQMKKYSGELHDFIPSFHGHSVSRSNE</sequence>
<dbReference type="Pfam" id="PF15101">
    <property type="entry name" value="TERB2"/>
    <property type="match status" value="1"/>
</dbReference>
<dbReference type="EMBL" id="JAFHDT010000001">
    <property type="protein sequence ID" value="KAI7814282.1"/>
    <property type="molecule type" value="Genomic_DNA"/>
</dbReference>
<comment type="caution">
    <text evidence="1">The sequence shown here is derived from an EMBL/GenBank/DDBJ whole genome shotgun (WGS) entry which is preliminary data.</text>
</comment>
<protein>
    <recommendedName>
        <fullName evidence="3">Telomere repeats-binding bouquet formation protein 2</fullName>
    </recommendedName>
</protein>
<name>A0A9W7X538_TRIRA</name>
<gene>
    <name evidence="1" type="ORF">IRJ41_011615</name>
</gene>
<evidence type="ECO:0000313" key="1">
    <source>
        <dbReference type="EMBL" id="KAI7814282.1"/>
    </source>
</evidence>
<accession>A0A9W7X538</accession>
<dbReference type="GO" id="GO:0070197">
    <property type="term" value="P:meiotic attachment of telomere to nuclear envelope"/>
    <property type="evidence" value="ECO:0007669"/>
    <property type="project" value="TreeGrafter"/>
</dbReference>
<reference evidence="1" key="1">
    <citation type="submission" date="2021-02" db="EMBL/GenBank/DDBJ databases">
        <title>Comparative genomics reveals that relaxation of natural selection precedes convergent phenotypic evolution of cavefish.</title>
        <authorList>
            <person name="Peng Z."/>
        </authorList>
    </citation>
    <scope>NUCLEOTIDE SEQUENCE</scope>
    <source>
        <tissue evidence="1">Muscle</tissue>
    </source>
</reference>
<dbReference type="PANTHER" id="PTHR35345:SF1">
    <property type="entry name" value="TELOMERE REPEATS-BINDING BOUQUET FORMATION PROTEIN 2"/>
    <property type="match status" value="1"/>
</dbReference>
<dbReference type="InterPro" id="IPR028065">
    <property type="entry name" value="TERB2"/>
</dbReference>
<dbReference type="GO" id="GO:0007129">
    <property type="term" value="P:homologous chromosome pairing at meiosis"/>
    <property type="evidence" value="ECO:0007669"/>
    <property type="project" value="TreeGrafter"/>
</dbReference>